<accession>A0A1M5RFR3</accession>
<feature type="transmembrane region" description="Helical" evidence="1">
    <location>
        <begin position="187"/>
        <end position="206"/>
    </location>
</feature>
<proteinExistence type="predicted"/>
<gene>
    <name evidence="2" type="ORF">SAMN04488109_3373</name>
</gene>
<evidence type="ECO:0008006" key="4">
    <source>
        <dbReference type="Google" id="ProtNLM"/>
    </source>
</evidence>
<feature type="transmembrane region" description="Helical" evidence="1">
    <location>
        <begin position="50"/>
        <end position="69"/>
    </location>
</feature>
<feature type="transmembrane region" description="Helical" evidence="1">
    <location>
        <begin position="12"/>
        <end position="30"/>
    </location>
</feature>
<reference evidence="2 3" key="1">
    <citation type="submission" date="2016-11" db="EMBL/GenBank/DDBJ databases">
        <authorList>
            <person name="Jaros S."/>
            <person name="Januszkiewicz K."/>
            <person name="Wedrychowicz H."/>
        </authorList>
    </citation>
    <scope>NUCLEOTIDE SEQUENCE [LARGE SCALE GENOMIC DNA]</scope>
    <source>
        <strain evidence="2 3">DSM 24574</strain>
    </source>
</reference>
<keyword evidence="3" id="KW-1185">Reference proteome</keyword>
<protein>
    <recommendedName>
        <fullName evidence="4">DUF4239 domain-containing protein</fullName>
    </recommendedName>
</protein>
<dbReference type="AlphaFoldDB" id="A0A1M5RFR3"/>
<keyword evidence="1" id="KW-1133">Transmembrane helix</keyword>
<dbReference type="STRING" id="947013.SAMN04488109_3373"/>
<name>A0A1M5RFR3_9BACT</name>
<dbReference type="InterPro" id="IPR025333">
    <property type="entry name" value="DUF4239"/>
</dbReference>
<dbReference type="Proteomes" id="UP000184212">
    <property type="component" value="Unassembled WGS sequence"/>
</dbReference>
<sequence length="262" mass="29367">MVQQSFIYETAAEVLVAILMVLMLVCIYVGRMIGLKRIKAQHEIEAVSTGTAISAMLGLLAFLLAFTFSMSASRYDTRRENIVEEANAIGTAILRADLYPDEERTAFRSDFRQYLEARIRYFEAGHEIEEALKAKGEADNYGTQLWNRATKLSQQSDHYAATMQMIPALNAMLDISTTRLMAELARVPDSIVSMLFALSLATAFYLGYSSAGKARLDWFVAVGFCVLTSVVVYITLDLDRPRRGFIQLTGSHQAMVELRKLF</sequence>
<dbReference type="RefSeq" id="WP_073136186.1">
    <property type="nucleotide sequence ID" value="NZ_FQWQ01000002.1"/>
</dbReference>
<feature type="transmembrane region" description="Helical" evidence="1">
    <location>
        <begin position="218"/>
        <end position="236"/>
    </location>
</feature>
<dbReference type="Pfam" id="PF14023">
    <property type="entry name" value="Bestrophin-like"/>
    <property type="match status" value="1"/>
</dbReference>
<evidence type="ECO:0000313" key="3">
    <source>
        <dbReference type="Proteomes" id="UP000184212"/>
    </source>
</evidence>
<keyword evidence="1" id="KW-0472">Membrane</keyword>
<evidence type="ECO:0000313" key="2">
    <source>
        <dbReference type="EMBL" id="SHH25197.1"/>
    </source>
</evidence>
<keyword evidence="1" id="KW-0812">Transmembrane</keyword>
<organism evidence="2 3">
    <name type="scientific">Chryseolinea serpens</name>
    <dbReference type="NCBI Taxonomy" id="947013"/>
    <lineage>
        <taxon>Bacteria</taxon>
        <taxon>Pseudomonadati</taxon>
        <taxon>Bacteroidota</taxon>
        <taxon>Cytophagia</taxon>
        <taxon>Cytophagales</taxon>
        <taxon>Fulvivirgaceae</taxon>
        <taxon>Chryseolinea</taxon>
    </lineage>
</organism>
<evidence type="ECO:0000256" key="1">
    <source>
        <dbReference type="SAM" id="Phobius"/>
    </source>
</evidence>
<dbReference type="OrthoDB" id="677192at2"/>
<dbReference type="EMBL" id="FQWQ01000002">
    <property type="protein sequence ID" value="SHH25197.1"/>
    <property type="molecule type" value="Genomic_DNA"/>
</dbReference>